<comment type="caution">
    <text evidence="1">The sequence shown here is derived from an EMBL/GenBank/DDBJ whole genome shotgun (WGS) entry which is preliminary data.</text>
</comment>
<evidence type="ECO:0000313" key="2">
    <source>
        <dbReference type="Proteomes" id="UP000649617"/>
    </source>
</evidence>
<dbReference type="PANTHER" id="PTHR22684">
    <property type="entry name" value="NULP1-RELATED"/>
    <property type="match status" value="1"/>
</dbReference>
<reference evidence="1" key="1">
    <citation type="submission" date="2021-02" db="EMBL/GenBank/DDBJ databases">
        <authorList>
            <person name="Dougan E. K."/>
            <person name="Rhodes N."/>
            <person name="Thang M."/>
            <person name="Chan C."/>
        </authorList>
    </citation>
    <scope>NUCLEOTIDE SEQUENCE</scope>
</reference>
<proteinExistence type="predicted"/>
<dbReference type="EMBL" id="CAJNIZ010006508">
    <property type="protein sequence ID" value="CAE7250534.1"/>
    <property type="molecule type" value="Genomic_DNA"/>
</dbReference>
<sequence length="422" mass="47288">MEHPFCVEALFVLSDICRQSGQHQDAFELLRRAAYAVDCGFHGSFSPFAETPLQVRRGDLDCSVQWPRVRVKLEDAAEWPGWPWLTVLWAYMLSLATQGLPRTALEVCKLVLAMTLPRDPLHALVHLDFLCLRAQENAMLIEIAEGFDLPCSFPSQTVLRLDCAMPNFAYAAALALHHLKCGGRAAQNADEAAAIGTVSVEDLTLRCWKRDEPKEEGASRSHVALMHAMLLFPRLLRPILQALSVSLATSPAGSPYSAPWQQLLEKSPFAPQTHVLHKQYSRMHGLVSEAFVHRCAALFRGDGTLRWMHACAGRLTQMCESSLFEKELMQERKSWSEAELGVGEALSKDFREFNTLEVEAERKPPVILERTFNSWVGTPAALPAEEESEESLVPRFFQCFVVAIPEDTITVSIVVYRFLPIV</sequence>
<evidence type="ECO:0000313" key="1">
    <source>
        <dbReference type="EMBL" id="CAE7250534.1"/>
    </source>
</evidence>
<dbReference type="GO" id="GO:1990112">
    <property type="term" value="C:RQC complex"/>
    <property type="evidence" value="ECO:0007669"/>
    <property type="project" value="TreeGrafter"/>
</dbReference>
<keyword evidence="2" id="KW-1185">Reference proteome</keyword>
<dbReference type="Pfam" id="PF04910">
    <property type="entry name" value="Tcf25"/>
    <property type="match status" value="2"/>
</dbReference>
<dbReference type="InterPro" id="IPR006994">
    <property type="entry name" value="TCF25/Rqc1"/>
</dbReference>
<accession>A0A812LPT2</accession>
<name>A0A812LPT2_SYMPI</name>
<dbReference type="OrthoDB" id="205993at2759"/>
<dbReference type="AlphaFoldDB" id="A0A812LPT2"/>
<protein>
    <submittedName>
        <fullName evidence="1">Tcf25 protein</fullName>
    </submittedName>
</protein>
<gene>
    <name evidence="1" type="primary">Tcf25</name>
    <name evidence="1" type="ORF">SPIL2461_LOCUS4801</name>
</gene>
<organism evidence="1 2">
    <name type="scientific">Symbiodinium pilosum</name>
    <name type="common">Dinoflagellate</name>
    <dbReference type="NCBI Taxonomy" id="2952"/>
    <lineage>
        <taxon>Eukaryota</taxon>
        <taxon>Sar</taxon>
        <taxon>Alveolata</taxon>
        <taxon>Dinophyceae</taxon>
        <taxon>Suessiales</taxon>
        <taxon>Symbiodiniaceae</taxon>
        <taxon>Symbiodinium</taxon>
    </lineage>
</organism>
<dbReference type="Proteomes" id="UP000649617">
    <property type="component" value="Unassembled WGS sequence"/>
</dbReference>
<dbReference type="PANTHER" id="PTHR22684:SF0">
    <property type="entry name" value="RIBOSOME QUALITY CONTROL COMPLEX SUBUNIT TCF25"/>
    <property type="match status" value="1"/>
</dbReference>